<dbReference type="InterPro" id="IPR013977">
    <property type="entry name" value="GcvT_C"/>
</dbReference>
<dbReference type="InterPro" id="IPR029043">
    <property type="entry name" value="GcvT/YgfZ_C"/>
</dbReference>
<dbReference type="AlphaFoldDB" id="A0ABD5RFJ7"/>
<evidence type="ECO:0000256" key="1">
    <source>
        <dbReference type="ARBA" id="ARBA00022946"/>
    </source>
</evidence>
<dbReference type="InterPro" id="IPR027266">
    <property type="entry name" value="TrmE/GcvT-like"/>
</dbReference>
<keyword evidence="6" id="KW-1185">Reference proteome</keyword>
<feature type="domain" description="GCVT N-terminal" evidence="3">
    <location>
        <begin position="6"/>
        <end position="250"/>
    </location>
</feature>
<dbReference type="InterPro" id="IPR006222">
    <property type="entry name" value="GCVT_N"/>
</dbReference>
<dbReference type="PIRSF" id="PIRSF006487">
    <property type="entry name" value="GcvT"/>
    <property type="match status" value="1"/>
</dbReference>
<comment type="caution">
    <text evidence="5">The sequence shown here is derived from an EMBL/GenBank/DDBJ whole genome shotgun (WGS) entry which is preliminary data.</text>
</comment>
<gene>
    <name evidence="5" type="ORF">ACFPJ5_16440</name>
</gene>
<name>A0ABD5RFJ7_9EURY</name>
<dbReference type="InterPro" id="IPR028896">
    <property type="entry name" value="GcvT/YgfZ/DmdA"/>
</dbReference>
<dbReference type="EMBL" id="JBHSKX010000002">
    <property type="protein sequence ID" value="MFC5368517.1"/>
    <property type="molecule type" value="Genomic_DNA"/>
</dbReference>
<feature type="domain" description="Aminomethyltransferase C-terminal" evidence="4">
    <location>
        <begin position="276"/>
        <end position="348"/>
    </location>
</feature>
<dbReference type="SUPFAM" id="SSF101790">
    <property type="entry name" value="Aminomethyltransferase beta-barrel domain"/>
    <property type="match status" value="1"/>
</dbReference>
<accession>A0ABD5RFJ7</accession>
<dbReference type="Gene3D" id="3.30.1360.120">
    <property type="entry name" value="Probable tRNA modification gtpase trme, domain 1"/>
    <property type="match status" value="1"/>
</dbReference>
<dbReference type="Pfam" id="PF08669">
    <property type="entry name" value="GCV_T_C"/>
    <property type="match status" value="1"/>
</dbReference>
<organism evidence="5 6">
    <name type="scientific">Salinirubrum litoreum</name>
    <dbReference type="NCBI Taxonomy" id="1126234"/>
    <lineage>
        <taxon>Archaea</taxon>
        <taxon>Methanobacteriati</taxon>
        <taxon>Methanobacteriota</taxon>
        <taxon>Stenosarchaea group</taxon>
        <taxon>Halobacteria</taxon>
        <taxon>Halobacteriales</taxon>
        <taxon>Haloferacaceae</taxon>
        <taxon>Salinirubrum</taxon>
    </lineage>
</organism>
<evidence type="ECO:0000259" key="3">
    <source>
        <dbReference type="Pfam" id="PF01571"/>
    </source>
</evidence>
<dbReference type="NCBIfam" id="TIGR03317">
    <property type="entry name" value="ygfZ_signature"/>
    <property type="match status" value="1"/>
</dbReference>
<evidence type="ECO:0000313" key="5">
    <source>
        <dbReference type="EMBL" id="MFC5368517.1"/>
    </source>
</evidence>
<proteinExistence type="predicted"/>
<dbReference type="PANTHER" id="PTHR43757:SF2">
    <property type="entry name" value="AMINOMETHYLTRANSFERASE, MITOCHONDRIAL"/>
    <property type="match status" value="1"/>
</dbReference>
<reference evidence="5 6" key="1">
    <citation type="journal article" date="2019" name="Int. J. Syst. Evol. Microbiol.">
        <title>The Global Catalogue of Microorganisms (GCM) 10K type strain sequencing project: providing services to taxonomists for standard genome sequencing and annotation.</title>
        <authorList>
            <consortium name="The Broad Institute Genomics Platform"/>
            <consortium name="The Broad Institute Genome Sequencing Center for Infectious Disease"/>
            <person name="Wu L."/>
            <person name="Ma J."/>
        </authorList>
    </citation>
    <scope>NUCLEOTIDE SEQUENCE [LARGE SCALE GENOMIC DNA]</scope>
    <source>
        <strain evidence="5 6">CGMCC 1.12237</strain>
    </source>
</reference>
<dbReference type="SUPFAM" id="SSF103025">
    <property type="entry name" value="Folate-binding domain"/>
    <property type="match status" value="1"/>
</dbReference>
<keyword evidence="1" id="KW-0809">Transit peptide</keyword>
<dbReference type="Proteomes" id="UP001596201">
    <property type="component" value="Unassembled WGS sequence"/>
</dbReference>
<dbReference type="RefSeq" id="WP_227230790.1">
    <property type="nucleotide sequence ID" value="NZ_JAJCVJ010000002.1"/>
</dbReference>
<evidence type="ECO:0000313" key="6">
    <source>
        <dbReference type="Proteomes" id="UP001596201"/>
    </source>
</evidence>
<dbReference type="Pfam" id="PF01571">
    <property type="entry name" value="GCV_T"/>
    <property type="match status" value="1"/>
</dbReference>
<dbReference type="PANTHER" id="PTHR43757">
    <property type="entry name" value="AMINOMETHYLTRANSFERASE"/>
    <property type="match status" value="1"/>
</dbReference>
<evidence type="ECO:0000256" key="2">
    <source>
        <dbReference type="PIRSR" id="PIRSR006487-1"/>
    </source>
</evidence>
<feature type="binding site" evidence="2">
    <location>
        <position position="191"/>
    </location>
    <ligand>
        <name>substrate</name>
    </ligand>
</feature>
<sequence length="362" mass="38719">MTVVRDTHAAHGATFEERGGREIVRDYGRAERTHRAVRNGVGVIEMGYGVVVVEGDDRVDFVDNAVSNRVPAENGRGVYALLLDPQGRIETDMAIYNAGERLLCFTPPDRAGPLVEDWSAKTFVQDVTIRDASADFGVFGVHGPQATEKVASVLNHAGAPEPAGTFVRGSMADEGVTVIAADAPTGEEGYEVVCAADAADEVFETLLLRGVNAVPFGYRTWDTLTCEAGTPLFEPELVDRIPNVLGLRSALDFEKGCYVGQEVVSKVENRGRPSQRLVGLLPDSVPAAGAAVFDGDSTVGEVTRAVESPSLERPVALALVDFDRETTELTVRVGGEEVTATRTSLPFVEGSDRSGRLPVYPE</sequence>
<evidence type="ECO:0000259" key="4">
    <source>
        <dbReference type="Pfam" id="PF08669"/>
    </source>
</evidence>
<protein>
    <submittedName>
        <fullName evidence="5">Aminomethyltransferase family protein</fullName>
    </submittedName>
</protein>
<dbReference type="InterPro" id="IPR017703">
    <property type="entry name" value="YgfZ/GCV_T_CS"/>
</dbReference>